<dbReference type="InterPro" id="IPR031322">
    <property type="entry name" value="Shikimate/glucono_kinase"/>
</dbReference>
<evidence type="ECO:0000256" key="1">
    <source>
        <dbReference type="ARBA" id="ARBA00004229"/>
    </source>
</evidence>
<dbReference type="Pfam" id="PF01202">
    <property type="entry name" value="SKI"/>
    <property type="match status" value="1"/>
</dbReference>
<keyword evidence="4" id="KW-1185">Reference proteome</keyword>
<comment type="subcellular location">
    <subcellularLocation>
        <location evidence="1">Plastid</location>
        <location evidence="1">Chloroplast</location>
    </subcellularLocation>
</comment>
<evidence type="ECO:0000313" key="3">
    <source>
        <dbReference type="EMBL" id="KAK8914623.1"/>
    </source>
</evidence>
<dbReference type="FunFam" id="3.40.50.300:FF:001033">
    <property type="entry name" value="Shikimate kinase 2, chloroplastic"/>
    <property type="match status" value="1"/>
</dbReference>
<accession>A0AAP0AUC5</accession>
<dbReference type="PANTHER" id="PTHR21087:SF4">
    <property type="entry name" value="INACTIVE SHIKIMATE KINASE LIKE 1, CHLOROPLASTIC-RELATED"/>
    <property type="match status" value="1"/>
</dbReference>
<dbReference type="Gene3D" id="3.40.50.300">
    <property type="entry name" value="P-loop containing nucleotide triphosphate hydrolases"/>
    <property type="match status" value="1"/>
</dbReference>
<comment type="similarity">
    <text evidence="2">Belongs to the shikimate kinase family.</text>
</comment>
<dbReference type="GO" id="GO:0005829">
    <property type="term" value="C:cytosol"/>
    <property type="evidence" value="ECO:0007669"/>
    <property type="project" value="TreeGrafter"/>
</dbReference>
<dbReference type="AlphaFoldDB" id="A0AAP0AUC5"/>
<comment type="caution">
    <text evidence="3">The sequence shown here is derived from an EMBL/GenBank/DDBJ whole genome shotgun (WGS) entry which is preliminary data.</text>
</comment>
<gene>
    <name evidence="3" type="ORF">KSP39_PZI023469</name>
</gene>
<name>A0AAP0AUC5_9ASPA</name>
<dbReference type="GO" id="GO:0009507">
    <property type="term" value="C:chloroplast"/>
    <property type="evidence" value="ECO:0007669"/>
    <property type="project" value="UniProtKB-SubCell"/>
</dbReference>
<protein>
    <recommendedName>
        <fullName evidence="5">Inactive shikimate kinase like 1, chloroplastic</fullName>
    </recommendedName>
</protein>
<evidence type="ECO:0008006" key="5">
    <source>
        <dbReference type="Google" id="ProtNLM"/>
    </source>
</evidence>
<dbReference type="SUPFAM" id="SSF52540">
    <property type="entry name" value="P-loop containing nucleoside triphosphate hydrolases"/>
    <property type="match status" value="1"/>
</dbReference>
<proteinExistence type="inferred from homology"/>
<evidence type="ECO:0000313" key="4">
    <source>
        <dbReference type="Proteomes" id="UP001418222"/>
    </source>
</evidence>
<dbReference type="EMBL" id="JBBWWQ010000021">
    <property type="protein sequence ID" value="KAK8914623.1"/>
    <property type="molecule type" value="Genomic_DNA"/>
</dbReference>
<dbReference type="PANTHER" id="PTHR21087">
    <property type="entry name" value="SHIKIMATE KINASE"/>
    <property type="match status" value="1"/>
</dbReference>
<organism evidence="3 4">
    <name type="scientific">Platanthera zijinensis</name>
    <dbReference type="NCBI Taxonomy" id="2320716"/>
    <lineage>
        <taxon>Eukaryota</taxon>
        <taxon>Viridiplantae</taxon>
        <taxon>Streptophyta</taxon>
        <taxon>Embryophyta</taxon>
        <taxon>Tracheophyta</taxon>
        <taxon>Spermatophyta</taxon>
        <taxon>Magnoliopsida</taxon>
        <taxon>Liliopsida</taxon>
        <taxon>Asparagales</taxon>
        <taxon>Orchidaceae</taxon>
        <taxon>Orchidoideae</taxon>
        <taxon>Orchideae</taxon>
        <taxon>Orchidinae</taxon>
        <taxon>Platanthera</taxon>
    </lineage>
</organism>
<dbReference type="Proteomes" id="UP001418222">
    <property type="component" value="Unassembled WGS sequence"/>
</dbReference>
<dbReference type="InterPro" id="IPR027417">
    <property type="entry name" value="P-loop_NTPase"/>
</dbReference>
<evidence type="ECO:0000256" key="2">
    <source>
        <dbReference type="ARBA" id="ARBA00006997"/>
    </source>
</evidence>
<reference evidence="3 4" key="1">
    <citation type="journal article" date="2022" name="Nat. Plants">
        <title>Genomes of leafy and leafless Platanthera orchids illuminate the evolution of mycoheterotrophy.</title>
        <authorList>
            <person name="Li M.H."/>
            <person name="Liu K.W."/>
            <person name="Li Z."/>
            <person name="Lu H.C."/>
            <person name="Ye Q.L."/>
            <person name="Zhang D."/>
            <person name="Wang J.Y."/>
            <person name="Li Y.F."/>
            <person name="Zhong Z.M."/>
            <person name="Liu X."/>
            <person name="Yu X."/>
            <person name="Liu D.K."/>
            <person name="Tu X.D."/>
            <person name="Liu B."/>
            <person name="Hao Y."/>
            <person name="Liao X.Y."/>
            <person name="Jiang Y.T."/>
            <person name="Sun W.H."/>
            <person name="Chen J."/>
            <person name="Chen Y.Q."/>
            <person name="Ai Y."/>
            <person name="Zhai J.W."/>
            <person name="Wu S.S."/>
            <person name="Zhou Z."/>
            <person name="Hsiao Y.Y."/>
            <person name="Wu W.L."/>
            <person name="Chen Y.Y."/>
            <person name="Lin Y.F."/>
            <person name="Hsu J.L."/>
            <person name="Li C.Y."/>
            <person name="Wang Z.W."/>
            <person name="Zhao X."/>
            <person name="Zhong W.Y."/>
            <person name="Ma X.K."/>
            <person name="Ma L."/>
            <person name="Huang J."/>
            <person name="Chen G.Z."/>
            <person name="Huang M.Z."/>
            <person name="Huang L."/>
            <person name="Peng D.H."/>
            <person name="Luo Y.B."/>
            <person name="Zou S.Q."/>
            <person name="Chen S.P."/>
            <person name="Lan S."/>
            <person name="Tsai W.C."/>
            <person name="Van de Peer Y."/>
            <person name="Liu Z.J."/>
        </authorList>
    </citation>
    <scope>NUCLEOTIDE SEQUENCE [LARGE SCALE GENOMIC DNA]</scope>
    <source>
        <strain evidence="3">Lor287</strain>
    </source>
</reference>
<dbReference type="PRINTS" id="PR01100">
    <property type="entry name" value="SHIKIMTKNASE"/>
</dbReference>
<sequence>MVAAAVLGGEWGDRAGNGKIRPLGGRFGWRRLDSIFWDRICVEGGVDPWEERSGGSAWTVTGANSADRGKKKAMDGFPGFKGTRVFIYRMNCPMKSNLGKVLADELKYYYFDSDSLVEQATAGDPAAKSFQERDDETFRESESEVLKQLSAMGRLVVCVGDGALQSSTNLAFLRDGISLWIDVPLDYLAKNICIADGSELDFETPHVDDLLLKGAEYQVMDYLSARYNELKGGYETADATVSLLKVASQLGYEDFSSVSSEDMAVQAFKEIERLTRLKKMIEAAAKPF</sequence>